<evidence type="ECO:0000256" key="10">
    <source>
        <dbReference type="ARBA" id="ARBA00030169"/>
    </source>
</evidence>
<reference evidence="14 15" key="1">
    <citation type="journal article" date="2015" name="Genome Announc.">
        <title>Complete genome sequences for 35 biothreat assay-relevant bacillus species.</title>
        <authorList>
            <person name="Johnson S.L."/>
            <person name="Daligault H.E."/>
            <person name="Davenport K.W."/>
            <person name="Jaissle J."/>
            <person name="Frey K.G."/>
            <person name="Ladner J.T."/>
            <person name="Broomall S.M."/>
            <person name="Bishop-Lilly K.A."/>
            <person name="Bruce D.C."/>
            <person name="Gibbons H.S."/>
            <person name="Coyne S.R."/>
            <person name="Lo C.C."/>
            <person name="Meincke L."/>
            <person name="Munk A.C."/>
            <person name="Koroleva G.I."/>
            <person name="Rosenzweig C.N."/>
            <person name="Palacios G.F."/>
            <person name="Redden C.L."/>
            <person name="Minogue T.D."/>
            <person name="Chain P.S."/>
        </authorList>
    </citation>
    <scope>NUCLEOTIDE SEQUENCE [LARGE SCALE GENOMIC DNA]</scope>
    <source>
        <strain evidence="15">ATCC 14581 / DSM 32 / JCM 2506 / NBRC 15308 / NCIMB 9376 / NCTC 10342 / NRRL B-14308 / VKM B-512</strain>
    </source>
</reference>
<dbReference type="GO" id="GO:0032259">
    <property type="term" value="P:methylation"/>
    <property type="evidence" value="ECO:0007669"/>
    <property type="project" value="UniProtKB-KW"/>
</dbReference>
<protein>
    <recommendedName>
        <fullName evidence="7">Putative 4-hydroxy-4-methyl-2-oxoglutarate aldolase</fullName>
        <ecNumber evidence="6">4.1.1.112</ecNumber>
        <ecNumber evidence="5">4.1.3.17</ecNumber>
    </recommendedName>
    <alternativeName>
        <fullName evidence="11">Oxaloacetate decarboxylase</fullName>
    </alternativeName>
    <alternativeName>
        <fullName evidence="9">Regulator of ribonuclease activity homolog</fullName>
    </alternativeName>
    <alternativeName>
        <fullName evidence="10">RraA-like protein</fullName>
    </alternativeName>
</protein>
<dbReference type="HOGENOM" id="CLU_072626_3_2_9"/>
<dbReference type="GO" id="GO:0047443">
    <property type="term" value="F:4-hydroxy-4-methyl-2-oxoglutarate aldolase activity"/>
    <property type="evidence" value="ECO:0007669"/>
    <property type="project" value="UniProtKB-EC"/>
</dbReference>
<proteinExistence type="inferred from homology"/>
<evidence type="ECO:0000313" key="14">
    <source>
        <dbReference type="EMBL" id="AJI21933.1"/>
    </source>
</evidence>
<dbReference type="AlphaFoldDB" id="A0A0B6AMX1"/>
<feature type="binding site" evidence="13">
    <location>
        <position position="103"/>
    </location>
    <ligand>
        <name>Mg(2+)</name>
        <dbReference type="ChEBI" id="CHEBI:18420"/>
    </ligand>
</feature>
<dbReference type="InterPro" id="IPR036704">
    <property type="entry name" value="RraA/RraA-like_sf"/>
</dbReference>
<evidence type="ECO:0000256" key="4">
    <source>
        <dbReference type="ARBA" id="ARBA00011233"/>
    </source>
</evidence>
<comment type="cofactor">
    <cofactor evidence="13">
        <name>Mg(2+)</name>
        <dbReference type="ChEBI" id="CHEBI:18420"/>
    </cofactor>
</comment>
<comment type="catalytic activity">
    <reaction evidence="1">
        <text>4-hydroxy-4-methyl-2-oxoglutarate = 2 pyruvate</text>
        <dbReference type="Rhea" id="RHEA:22748"/>
        <dbReference type="ChEBI" id="CHEBI:15361"/>
        <dbReference type="ChEBI" id="CHEBI:58276"/>
        <dbReference type="EC" id="4.1.3.17"/>
    </reaction>
</comment>
<dbReference type="GO" id="GO:0046872">
    <property type="term" value="F:metal ion binding"/>
    <property type="evidence" value="ECO:0007669"/>
    <property type="project" value="UniProtKB-KW"/>
</dbReference>
<keyword evidence="14" id="KW-0489">Methyltransferase</keyword>
<feature type="binding site" evidence="13">
    <location>
        <position position="102"/>
    </location>
    <ligand>
        <name>substrate</name>
    </ligand>
</feature>
<evidence type="ECO:0000256" key="7">
    <source>
        <dbReference type="ARBA" id="ARBA00016549"/>
    </source>
</evidence>
<comment type="cofactor">
    <cofactor evidence="2">
        <name>a divalent metal cation</name>
        <dbReference type="ChEBI" id="CHEBI:60240"/>
    </cofactor>
</comment>
<comment type="similarity">
    <text evidence="3">Belongs to the class II aldolase/RraA-like family.</text>
</comment>
<evidence type="ECO:0000256" key="3">
    <source>
        <dbReference type="ARBA" id="ARBA00008621"/>
    </source>
</evidence>
<feature type="binding site" evidence="13">
    <location>
        <begin position="80"/>
        <end position="83"/>
    </location>
    <ligand>
        <name>substrate</name>
    </ligand>
</feature>
<evidence type="ECO:0000256" key="9">
    <source>
        <dbReference type="ARBA" id="ARBA00029596"/>
    </source>
</evidence>
<dbReference type="EMBL" id="CP009920">
    <property type="protein sequence ID" value="AJI21933.1"/>
    <property type="molecule type" value="Genomic_DNA"/>
</dbReference>
<evidence type="ECO:0000313" key="15">
    <source>
        <dbReference type="Proteomes" id="UP000031829"/>
    </source>
</evidence>
<evidence type="ECO:0000256" key="5">
    <source>
        <dbReference type="ARBA" id="ARBA00012213"/>
    </source>
</evidence>
<dbReference type="KEGG" id="bmeg:BG04_4663"/>
<evidence type="ECO:0000256" key="2">
    <source>
        <dbReference type="ARBA" id="ARBA00001968"/>
    </source>
</evidence>
<dbReference type="GO" id="GO:0008168">
    <property type="term" value="F:methyltransferase activity"/>
    <property type="evidence" value="ECO:0007669"/>
    <property type="project" value="UniProtKB-KW"/>
</dbReference>
<dbReference type="PANTHER" id="PTHR33254">
    <property type="entry name" value="4-HYDROXY-4-METHYL-2-OXOGLUTARATE ALDOLASE 3-RELATED"/>
    <property type="match status" value="1"/>
</dbReference>
<dbReference type="SUPFAM" id="SSF89562">
    <property type="entry name" value="RraA-like"/>
    <property type="match status" value="1"/>
</dbReference>
<gene>
    <name evidence="14" type="ORF">BG04_4663</name>
</gene>
<dbReference type="Pfam" id="PF03737">
    <property type="entry name" value="RraA-like"/>
    <property type="match status" value="1"/>
</dbReference>
<dbReference type="RefSeq" id="WP_034652186.1">
    <property type="nucleotide sequence ID" value="NZ_BCVB01000004.1"/>
</dbReference>
<comment type="catalytic activity">
    <reaction evidence="12">
        <text>oxaloacetate + H(+) = pyruvate + CO2</text>
        <dbReference type="Rhea" id="RHEA:15641"/>
        <dbReference type="ChEBI" id="CHEBI:15361"/>
        <dbReference type="ChEBI" id="CHEBI:15378"/>
        <dbReference type="ChEBI" id="CHEBI:16452"/>
        <dbReference type="ChEBI" id="CHEBI:16526"/>
        <dbReference type="EC" id="4.1.1.112"/>
    </reaction>
</comment>
<evidence type="ECO:0000256" key="8">
    <source>
        <dbReference type="ARBA" id="ARBA00025046"/>
    </source>
</evidence>
<dbReference type="CDD" id="cd16841">
    <property type="entry name" value="RraA_family"/>
    <property type="match status" value="1"/>
</dbReference>
<keyword evidence="13" id="KW-0460">Magnesium</keyword>
<dbReference type="GO" id="GO:0008948">
    <property type="term" value="F:oxaloacetate decarboxylase activity"/>
    <property type="evidence" value="ECO:0007669"/>
    <property type="project" value="UniProtKB-EC"/>
</dbReference>
<evidence type="ECO:0000256" key="6">
    <source>
        <dbReference type="ARBA" id="ARBA00012947"/>
    </source>
</evidence>
<dbReference type="PANTHER" id="PTHR33254:SF4">
    <property type="entry name" value="4-HYDROXY-4-METHYL-2-OXOGLUTARATE ALDOLASE 3-RELATED"/>
    <property type="match status" value="1"/>
</dbReference>
<name>A0A0B6AMX1_PRIM2</name>
<comment type="subunit">
    <text evidence="4">Homotrimer.</text>
</comment>
<evidence type="ECO:0000256" key="1">
    <source>
        <dbReference type="ARBA" id="ARBA00001342"/>
    </source>
</evidence>
<accession>A0A0B6AMX1</accession>
<dbReference type="InterPro" id="IPR005493">
    <property type="entry name" value="RraA/RraA-like"/>
</dbReference>
<comment type="function">
    <text evidence="8">Catalyzes the aldol cleavage of 4-hydroxy-4-methyl-2-oxoglutarate (HMG) into 2 molecules of pyruvate. Also contains a secondary oxaloacetate (OAA) decarboxylase activity due to the common pyruvate enolate transition state formed following C-C bond cleavage in the retro-aldol and decarboxylation reactions.</text>
</comment>
<dbReference type="Gene3D" id="3.50.30.40">
    <property type="entry name" value="Ribonuclease E inhibitor RraA/RraA-like"/>
    <property type="match status" value="1"/>
</dbReference>
<sequence>MLNEQLPLSTANLSDAMEGTNHLDFTIKPLQRHYKLFGPALTVDTPAGNNYSVLEAIRIAEPGSVLVIDGKSYCNRALAGDFVVAMAKLVGISGIVLDGVIRDQEDIERLNFPVFCKGSTIAASSKKEKGTVNETISCGGVKIHPGDFIAGDDGGVIVIPKEEAEEVLAKAREKWQKDKDRENEVLVSKETVYTYLDNALK</sequence>
<keyword evidence="13" id="KW-0479">Metal-binding</keyword>
<dbReference type="GeneID" id="93642657"/>
<evidence type="ECO:0000256" key="12">
    <source>
        <dbReference type="ARBA" id="ARBA00047973"/>
    </source>
</evidence>
<keyword evidence="14" id="KW-0808">Transferase</keyword>
<dbReference type="EC" id="4.1.1.112" evidence="6"/>
<dbReference type="EC" id="4.1.3.17" evidence="5"/>
<organism evidence="14 15">
    <name type="scientific">Priestia megaterium (strain ATCC 14581 / DSM 32 / CCUG 1817 / JCM 2506 / NBRC 15308 / NCIMB 9376 / NCTC 10342 / NRRL B-14308 / VKM B-512 / Ford 19)</name>
    <name type="common">Bacillus megaterium</name>
    <dbReference type="NCBI Taxonomy" id="1348623"/>
    <lineage>
        <taxon>Bacteria</taxon>
        <taxon>Bacillati</taxon>
        <taxon>Bacillota</taxon>
        <taxon>Bacilli</taxon>
        <taxon>Bacillales</taxon>
        <taxon>Bacillaceae</taxon>
        <taxon>Priestia</taxon>
    </lineage>
</organism>
<evidence type="ECO:0000256" key="13">
    <source>
        <dbReference type="PIRSR" id="PIRSR605493-1"/>
    </source>
</evidence>
<evidence type="ECO:0000256" key="11">
    <source>
        <dbReference type="ARBA" id="ARBA00032305"/>
    </source>
</evidence>
<dbReference type="Proteomes" id="UP000031829">
    <property type="component" value="Chromosome"/>
</dbReference>